<proteinExistence type="predicted"/>
<reference evidence="3" key="1">
    <citation type="submission" date="2013-08" db="EMBL/GenBank/DDBJ databases">
        <authorList>
            <person name="Mendez C."/>
            <person name="Richter M."/>
            <person name="Ferrer M."/>
            <person name="Sanchez J."/>
        </authorList>
    </citation>
    <scope>NUCLEOTIDE SEQUENCE</scope>
</reference>
<protein>
    <submittedName>
        <fullName evidence="3">3-phosphoshikimate 1-carboxyvinyltransferase, core domain protein</fullName>
    </submittedName>
</protein>
<dbReference type="InterPro" id="IPR036968">
    <property type="entry name" value="Enolpyruvate_Tfrase_sf"/>
</dbReference>
<dbReference type="InterPro" id="IPR013792">
    <property type="entry name" value="RNA3'P_cycl/enolpyr_Trfase_a/b"/>
</dbReference>
<feature type="domain" description="Enolpyruvate transferase" evidence="2">
    <location>
        <begin position="8"/>
        <end position="61"/>
    </location>
</feature>
<dbReference type="Pfam" id="PF00275">
    <property type="entry name" value="EPSP_synthase"/>
    <property type="match status" value="1"/>
</dbReference>
<evidence type="ECO:0000313" key="3">
    <source>
        <dbReference type="EMBL" id="EQD31441.1"/>
    </source>
</evidence>
<accession>T0Y8G1</accession>
<dbReference type="GO" id="GO:0016765">
    <property type="term" value="F:transferase activity, transferring alkyl or aryl (other than methyl) groups"/>
    <property type="evidence" value="ECO:0007669"/>
    <property type="project" value="InterPro"/>
</dbReference>
<gene>
    <name evidence="3" type="ORF">B1B_18135</name>
</gene>
<dbReference type="SUPFAM" id="SSF55205">
    <property type="entry name" value="EPT/RTPC-like"/>
    <property type="match status" value="1"/>
</dbReference>
<organism evidence="3">
    <name type="scientific">mine drainage metagenome</name>
    <dbReference type="NCBI Taxonomy" id="410659"/>
    <lineage>
        <taxon>unclassified sequences</taxon>
        <taxon>metagenomes</taxon>
        <taxon>ecological metagenomes</taxon>
    </lineage>
</organism>
<evidence type="ECO:0000259" key="2">
    <source>
        <dbReference type="Pfam" id="PF00275"/>
    </source>
</evidence>
<dbReference type="AlphaFoldDB" id="T0Y8G1"/>
<feature type="non-terminal residue" evidence="3">
    <location>
        <position position="63"/>
    </location>
</feature>
<keyword evidence="1 3" id="KW-0808">Transferase</keyword>
<dbReference type="InterPro" id="IPR001986">
    <property type="entry name" value="Enolpyruvate_Tfrase_dom"/>
</dbReference>
<comment type="caution">
    <text evidence="3">The sequence shown here is derived from an EMBL/GenBank/DDBJ whole genome shotgun (WGS) entry which is preliminary data.</text>
</comment>
<sequence>MKTVLVTPGDLHGKVTAPGSKSYTQRALLISAFSSTPLILRNVAFCEDDMVSAEIARKCGIKV</sequence>
<dbReference type="Gene3D" id="3.65.10.10">
    <property type="entry name" value="Enolpyruvate transferase domain"/>
    <property type="match status" value="2"/>
</dbReference>
<name>T0Y8G1_9ZZZZ</name>
<dbReference type="EMBL" id="AUZY01012127">
    <property type="protein sequence ID" value="EQD31441.1"/>
    <property type="molecule type" value="Genomic_DNA"/>
</dbReference>
<evidence type="ECO:0000256" key="1">
    <source>
        <dbReference type="ARBA" id="ARBA00022679"/>
    </source>
</evidence>
<reference evidence="3" key="2">
    <citation type="journal article" date="2014" name="ISME J.">
        <title>Microbial stratification in low pH oxic and suboxic macroscopic growths along an acid mine drainage.</title>
        <authorList>
            <person name="Mendez-Garcia C."/>
            <person name="Mesa V."/>
            <person name="Sprenger R.R."/>
            <person name="Richter M."/>
            <person name="Diez M.S."/>
            <person name="Solano J."/>
            <person name="Bargiela R."/>
            <person name="Golyshina O.V."/>
            <person name="Manteca A."/>
            <person name="Ramos J.L."/>
            <person name="Gallego J.R."/>
            <person name="Llorente I."/>
            <person name="Martins Dos Santos V.A."/>
            <person name="Jensen O.N."/>
            <person name="Pelaez A.I."/>
            <person name="Sanchez J."/>
            <person name="Ferrer M."/>
        </authorList>
    </citation>
    <scope>NUCLEOTIDE SEQUENCE</scope>
</reference>